<dbReference type="InterPro" id="IPR032466">
    <property type="entry name" value="Metal_Hydrolase"/>
</dbReference>
<dbReference type="RefSeq" id="WP_205183586.1">
    <property type="nucleotide sequence ID" value="NZ_JAFBFC010000001.1"/>
</dbReference>
<feature type="binding site" evidence="7">
    <location>
        <position position="150"/>
    </location>
    <ligand>
        <name>Zn(2+)</name>
        <dbReference type="ChEBI" id="CHEBI:29105"/>
        <label>2</label>
    </ligand>
</feature>
<feature type="binding site" evidence="7">
    <location>
        <position position="58"/>
    </location>
    <ligand>
        <name>Zn(2+)</name>
        <dbReference type="ChEBI" id="CHEBI:29105"/>
        <label>1</label>
    </ligand>
</feature>
<feature type="binding site" evidence="7">
    <location>
        <begin position="321"/>
        <end position="322"/>
    </location>
    <ligand>
        <name>substrate</name>
    </ligand>
</feature>
<feature type="binding site" evidence="7">
    <location>
        <position position="60"/>
    </location>
    <ligand>
        <name>Zn(2+)</name>
        <dbReference type="ChEBI" id="CHEBI:29105"/>
        <label>1</label>
    </ligand>
</feature>
<keyword evidence="3 7" id="KW-0479">Metal-binding</keyword>
<evidence type="ECO:0000256" key="3">
    <source>
        <dbReference type="ARBA" id="ARBA00022723"/>
    </source>
</evidence>
<feature type="binding site" evidence="7">
    <location>
        <position position="307"/>
    </location>
    <ligand>
        <name>substrate</name>
    </ligand>
</feature>
<evidence type="ECO:0000313" key="11">
    <source>
        <dbReference type="Proteomes" id="UP000809829"/>
    </source>
</evidence>
<feature type="binding site" evidence="7">
    <location>
        <begin position="60"/>
        <end position="62"/>
    </location>
    <ligand>
        <name>substrate</name>
    </ligand>
</feature>
<evidence type="ECO:0000256" key="7">
    <source>
        <dbReference type="HAMAP-Rule" id="MF_00220"/>
    </source>
</evidence>
<dbReference type="Gene3D" id="2.30.40.10">
    <property type="entry name" value="Urease, subunit C, domain 1"/>
    <property type="match status" value="1"/>
</dbReference>
<dbReference type="SUPFAM" id="SSF51338">
    <property type="entry name" value="Composite domain of metallo-dependent hydrolases"/>
    <property type="match status" value="1"/>
</dbReference>
<dbReference type="EC" id="3.5.2.3" evidence="7"/>
<feature type="binding site" evidence="7">
    <location>
        <position position="92"/>
    </location>
    <ligand>
        <name>substrate</name>
    </ligand>
</feature>
<comment type="similarity">
    <text evidence="2 7">Belongs to the metallo-dependent hydrolases superfamily. DHOase family. Class I DHOase subfamily.</text>
</comment>
<dbReference type="NCBIfam" id="NF006837">
    <property type="entry name" value="PRK09357.1-2"/>
    <property type="match status" value="1"/>
</dbReference>
<keyword evidence="6 7" id="KW-0665">Pyrimidine biosynthesis</keyword>
<evidence type="ECO:0000256" key="2">
    <source>
        <dbReference type="ARBA" id="ARBA00010286"/>
    </source>
</evidence>
<dbReference type="PROSITE" id="PS00483">
    <property type="entry name" value="DIHYDROOROTASE_2"/>
    <property type="match status" value="1"/>
</dbReference>
<dbReference type="PANTHER" id="PTHR43668">
    <property type="entry name" value="ALLANTOINASE"/>
    <property type="match status" value="1"/>
</dbReference>
<name>A0ABS2QR52_9BACI</name>
<dbReference type="InterPro" id="IPR002195">
    <property type="entry name" value="Dihydroorotase_CS"/>
</dbReference>
<dbReference type="SUPFAM" id="SSF51556">
    <property type="entry name" value="Metallo-dependent hydrolases"/>
    <property type="match status" value="1"/>
</dbReference>
<evidence type="ECO:0000259" key="8">
    <source>
        <dbReference type="Pfam" id="PF07969"/>
    </source>
</evidence>
<reference evidence="10 11" key="1">
    <citation type="submission" date="2021-01" db="EMBL/GenBank/DDBJ databases">
        <title>Genomic Encyclopedia of Type Strains, Phase IV (KMG-IV): sequencing the most valuable type-strain genomes for metagenomic binning, comparative biology and taxonomic classification.</title>
        <authorList>
            <person name="Goeker M."/>
        </authorList>
    </citation>
    <scope>NUCLEOTIDE SEQUENCE [LARGE SCALE GENOMIC DNA]</scope>
    <source>
        <strain evidence="10 11">DSM 104297</strain>
    </source>
</reference>
<feature type="domain" description="Dihydroorotase catalytic" evidence="9">
    <location>
        <begin position="47"/>
        <end position="236"/>
    </location>
</feature>
<dbReference type="GO" id="GO:0004151">
    <property type="term" value="F:dihydroorotase activity"/>
    <property type="evidence" value="ECO:0007669"/>
    <property type="project" value="UniProtKB-EC"/>
</dbReference>
<comment type="caution">
    <text evidence="10">The sequence shown here is derived from an EMBL/GenBank/DDBJ whole genome shotgun (WGS) entry which is preliminary data.</text>
</comment>
<dbReference type="Gene3D" id="3.20.20.140">
    <property type="entry name" value="Metal-dependent hydrolases"/>
    <property type="match status" value="1"/>
</dbReference>
<dbReference type="Pfam" id="PF12890">
    <property type="entry name" value="DHOase"/>
    <property type="match status" value="1"/>
</dbReference>
<gene>
    <name evidence="7" type="primary">pyrC</name>
    <name evidence="10" type="ORF">JOC83_000624</name>
</gene>
<dbReference type="InterPro" id="IPR004722">
    <property type="entry name" value="DHOase"/>
</dbReference>
<evidence type="ECO:0000256" key="4">
    <source>
        <dbReference type="ARBA" id="ARBA00022801"/>
    </source>
</evidence>
<evidence type="ECO:0000259" key="9">
    <source>
        <dbReference type="Pfam" id="PF12890"/>
    </source>
</evidence>
<dbReference type="PROSITE" id="PS00482">
    <property type="entry name" value="DIHYDROOROTASE_1"/>
    <property type="match status" value="1"/>
</dbReference>
<proteinExistence type="inferred from homology"/>
<keyword evidence="11" id="KW-1185">Reference proteome</keyword>
<feature type="binding site" evidence="7">
    <location>
        <position position="276"/>
    </location>
    <ligand>
        <name>substrate</name>
    </ligand>
</feature>
<organism evidence="10 11">
    <name type="scientific">Priestia iocasae</name>
    <dbReference type="NCBI Taxonomy" id="2291674"/>
    <lineage>
        <taxon>Bacteria</taxon>
        <taxon>Bacillati</taxon>
        <taxon>Bacillota</taxon>
        <taxon>Bacilli</taxon>
        <taxon>Bacillales</taxon>
        <taxon>Bacillaceae</taxon>
        <taxon>Priestia</taxon>
    </lineage>
</organism>
<dbReference type="InterPro" id="IPR013108">
    <property type="entry name" value="Amidohydro_3"/>
</dbReference>
<dbReference type="InterPro" id="IPR011059">
    <property type="entry name" value="Metal-dep_hydrolase_composite"/>
</dbReference>
<evidence type="ECO:0000256" key="1">
    <source>
        <dbReference type="ARBA" id="ARBA00002368"/>
    </source>
</evidence>
<dbReference type="Proteomes" id="UP000809829">
    <property type="component" value="Unassembled WGS sequence"/>
</dbReference>
<feature type="binding site" evidence="7">
    <location>
        <position position="150"/>
    </location>
    <ligand>
        <name>Zn(2+)</name>
        <dbReference type="ChEBI" id="CHEBI:29105"/>
        <label>1</label>
    </ligand>
</feature>
<feature type="active site" evidence="7">
    <location>
        <position position="303"/>
    </location>
</feature>
<feature type="binding site" evidence="7">
    <location>
        <position position="177"/>
    </location>
    <ligand>
        <name>Zn(2+)</name>
        <dbReference type="ChEBI" id="CHEBI:29105"/>
        <label>2</label>
    </ligand>
</feature>
<dbReference type="CDD" id="cd01317">
    <property type="entry name" value="DHOase_IIa"/>
    <property type="match status" value="1"/>
</dbReference>
<dbReference type="PANTHER" id="PTHR43668:SF2">
    <property type="entry name" value="ALLANTOINASE"/>
    <property type="match status" value="1"/>
</dbReference>
<dbReference type="InterPro" id="IPR050138">
    <property type="entry name" value="DHOase/Allantoinase_Hydrolase"/>
</dbReference>
<accession>A0ABS2QR52</accession>
<dbReference type="HAMAP" id="MF_00220_B">
    <property type="entry name" value="PyrC_classI_B"/>
    <property type="match status" value="1"/>
</dbReference>
<protein>
    <recommendedName>
        <fullName evidence="7">Dihydroorotase</fullName>
        <shortName evidence="7">DHOase</shortName>
        <ecNumber evidence="7">3.5.2.3</ecNumber>
    </recommendedName>
</protein>
<comment type="catalytic activity">
    <reaction evidence="7">
        <text>(S)-dihydroorotate + H2O = N-carbamoyl-L-aspartate + H(+)</text>
        <dbReference type="Rhea" id="RHEA:24296"/>
        <dbReference type="ChEBI" id="CHEBI:15377"/>
        <dbReference type="ChEBI" id="CHEBI:15378"/>
        <dbReference type="ChEBI" id="CHEBI:30864"/>
        <dbReference type="ChEBI" id="CHEBI:32814"/>
        <dbReference type="EC" id="3.5.2.3"/>
    </reaction>
</comment>
<evidence type="ECO:0000256" key="5">
    <source>
        <dbReference type="ARBA" id="ARBA00022833"/>
    </source>
</evidence>
<evidence type="ECO:0000313" key="10">
    <source>
        <dbReference type="EMBL" id="MBM7701798.1"/>
    </source>
</evidence>
<comment type="cofactor">
    <cofactor evidence="7">
        <name>Zn(2+)</name>
        <dbReference type="ChEBI" id="CHEBI:29105"/>
    </cofactor>
    <text evidence="7">Binds 2 Zn(2+) ions per subunit.</text>
</comment>
<keyword evidence="4 7" id="KW-0378">Hydrolase</keyword>
<dbReference type="InterPro" id="IPR024403">
    <property type="entry name" value="DHOase_cat"/>
</dbReference>
<sequence length="427" mass="47070">MTTIIKNGTWLNEGKIEKVEIKIEEGIITKISESIEVNGEEVIDVKGKFISPGLVDLHVHLREPGGEKKETIETGTLAAAKGGFTTIAAMPNTRPVPDSKEQLQWLNEKINETAHVRVLPYASITTRQLGKELTNFEELKQEGAFAYTDDGVGVQSTSMMYEAMKKAASLNMTIVAHCEDNELINKGCVHEGEFSKRNNLNGIPSICEAVQIARDVLLAEAANCHYHVCHVSTKESVRVIRDAKKAGIHVTAEVTPHHLLLCEDDIPAVDANYKMNPPLRSYEDKQALIEALLDGTIDFIATDHAPHTAEEKAEGMELAPFGIVGLETAFPLLYTHFVQKELMTLEQLVHFMTTKPSTTFSLPYGTIEVGKAADLTIIDLNEEATINPATFASKGKNTPFGGWLCKGWPVMTFVEGKCVWEKERVEA</sequence>
<feature type="domain" description="Amidohydrolase 3" evidence="8">
    <location>
        <begin position="340"/>
        <end position="419"/>
    </location>
</feature>
<comment type="pathway">
    <text evidence="7">Pyrimidine metabolism; UMP biosynthesis via de novo pathway; (S)-dihydroorotate from bicarbonate: step 3/3.</text>
</comment>
<dbReference type="NCBIfam" id="TIGR00857">
    <property type="entry name" value="pyrC_multi"/>
    <property type="match status" value="1"/>
</dbReference>
<dbReference type="EMBL" id="JAFBFC010000001">
    <property type="protein sequence ID" value="MBM7701798.1"/>
    <property type="molecule type" value="Genomic_DNA"/>
</dbReference>
<dbReference type="Pfam" id="PF07969">
    <property type="entry name" value="Amidohydro_3"/>
    <property type="match status" value="1"/>
</dbReference>
<feature type="binding site" evidence="7">
    <location>
        <position position="230"/>
    </location>
    <ligand>
        <name>Zn(2+)</name>
        <dbReference type="ChEBI" id="CHEBI:29105"/>
        <label>2</label>
    </ligand>
</feature>
<comment type="function">
    <text evidence="1 7">Catalyzes the reversible cyclization of carbamoyl aspartate to dihydroorotate.</text>
</comment>
<evidence type="ECO:0000256" key="6">
    <source>
        <dbReference type="ARBA" id="ARBA00022975"/>
    </source>
</evidence>
<keyword evidence="5 7" id="KW-0862">Zinc</keyword>
<feature type="binding site" evidence="7">
    <location>
        <position position="303"/>
    </location>
    <ligand>
        <name>Zn(2+)</name>
        <dbReference type="ChEBI" id="CHEBI:29105"/>
        <label>1</label>
    </ligand>
</feature>